<protein>
    <submittedName>
        <fullName evidence="2">Amidoligase family protein</fullName>
    </submittedName>
</protein>
<dbReference type="Proteomes" id="UP001165283">
    <property type="component" value="Unassembled WGS sequence"/>
</dbReference>
<comment type="caution">
    <text evidence="2">The sequence shown here is derived from an EMBL/GenBank/DDBJ whole genome shotgun (WGS) entry which is preliminary data.</text>
</comment>
<gene>
    <name evidence="2" type="ORF">KDL28_14235</name>
</gene>
<name>A0ABT0ZZN6_9PSEU</name>
<dbReference type="EMBL" id="JAGSOV010000033">
    <property type="protein sequence ID" value="MCO1656215.1"/>
    <property type="molecule type" value="Genomic_DNA"/>
</dbReference>
<proteinExistence type="predicted"/>
<dbReference type="RefSeq" id="WP_252438729.1">
    <property type="nucleotide sequence ID" value="NZ_JAGSOV010000033.1"/>
</dbReference>
<dbReference type="InterPro" id="IPR022025">
    <property type="entry name" value="Amidoligase_2"/>
</dbReference>
<reference evidence="2" key="1">
    <citation type="submission" date="2021-04" db="EMBL/GenBank/DDBJ databases">
        <title>Pseudonocardia sp. nov., isolated from sandy soil of mangrove forest.</title>
        <authorList>
            <person name="Zan Z."/>
            <person name="Huang R."/>
            <person name="Liu W."/>
        </authorList>
    </citation>
    <scope>NUCLEOTIDE SEQUENCE</scope>
    <source>
        <strain evidence="2">S2-4</strain>
    </source>
</reference>
<sequence>MPSELQSRVGFEIELLTPRGSSRADLAAAIAAGSGGRVERAFHRDSEPSAVPGMGSFRHLTPAFDVVDAEGAPVCSVVDDVTIVAGLDVRAVPAPGWYRMLTDDARLLNLLAGVCDPQAEQGEVLKPVAALFGTEVLAAGPSIFRVVDRDGASVAMAAPLPGERERPAEIITPPLERDHAAALDRLLGPARALGCAVPVEAAVHLHLDAAPFRAPRAFANVVALFGRWRPALWRLLGTNPACRRLAAPPQALLDRVDALRGLGTWAEVPAALADVELTKYSDVNLLHVLRAPRVKDTLEVRILPGADAAEAIVERAALVEGLLRLCVEEPDLPHPPTGRVEEDTATLERWGRGRR</sequence>
<accession>A0ABT0ZZN6</accession>
<dbReference type="Pfam" id="PF12224">
    <property type="entry name" value="Amidoligase_2"/>
    <property type="match status" value="1"/>
</dbReference>
<feature type="region of interest" description="Disordered" evidence="1">
    <location>
        <begin position="333"/>
        <end position="355"/>
    </location>
</feature>
<evidence type="ECO:0000256" key="1">
    <source>
        <dbReference type="SAM" id="MobiDB-lite"/>
    </source>
</evidence>
<evidence type="ECO:0000313" key="3">
    <source>
        <dbReference type="Proteomes" id="UP001165283"/>
    </source>
</evidence>
<organism evidence="2 3">
    <name type="scientific">Pseudonocardia humida</name>
    <dbReference type="NCBI Taxonomy" id="2800819"/>
    <lineage>
        <taxon>Bacteria</taxon>
        <taxon>Bacillati</taxon>
        <taxon>Actinomycetota</taxon>
        <taxon>Actinomycetes</taxon>
        <taxon>Pseudonocardiales</taxon>
        <taxon>Pseudonocardiaceae</taxon>
        <taxon>Pseudonocardia</taxon>
    </lineage>
</organism>
<evidence type="ECO:0000313" key="2">
    <source>
        <dbReference type="EMBL" id="MCO1656215.1"/>
    </source>
</evidence>
<keyword evidence="3" id="KW-1185">Reference proteome</keyword>